<evidence type="ECO:0000313" key="2">
    <source>
        <dbReference type="EMBL" id="TIC91648.1"/>
    </source>
</evidence>
<dbReference type="SUPFAM" id="SSF52047">
    <property type="entry name" value="RNI-like"/>
    <property type="match status" value="1"/>
</dbReference>
<evidence type="ECO:0000256" key="1">
    <source>
        <dbReference type="SAM" id="MobiDB-lite"/>
    </source>
</evidence>
<protein>
    <submittedName>
        <fullName evidence="2">GLC7-interacting protein 3</fullName>
    </submittedName>
</protein>
<sequence>MEQVHGVDVSWMTHGGSPKDRPPKAIPTRRSSTSAPRESSAPPASPTTGLPVGNGNGNGNANGNANGSANGATVPGKATTEGTKPIPVSRPPLGRSASNEKPGPNGTPPSRRNSWFSNISSKFSSSPNGNNAQANQQPQGTPPKDPGPVPPKVTPAKNAVLPHAAKNDGDQPYTPAPPGRGQAGFLGVFRRLSTSGGVLGQGTRGTHGLVERKILNVDRNRERCQISDLHQAKLRRVAFSVDVEIAPMPKYVDTDMAVKKPLEKSKTRRMTEKGEGEALKNPKCLEEQKERDGVIHTTGEPVPREPEGEGEGEGVDSGKSKKDDDVKDANASTDKDKDTKKKEKKKKSEEERKARKEKKRKQAEANGTIPMEIHMDDSDSSSEGTPAATPKTTASPTTNPVRIYRRCCQLRETPILKKITEQLSSPTNCSSDIGMVQKLDLTGYWMQLADLVTLGDYLAVVPVKEVILENCGLTDEGLRVILAGLLAAKKPESKRRKSTQPDGLTIQGGATLFSKAIGERLGGPALELLNLGETNLTSDDLGVIIDGIVQCGIKRLGLAHNNIDEQGLQHVARYLSQSGCEGLDLGGNDIRDHTDIIANAISAKDSLWALSLAECNLKPGSLCKIFPALAQLKDFRFIDLSHNQDLCKSDPSAIGLLRKYLPKLEGLRRVHLADVAMTSEQAIALAEILPEAKMLAHISFLENPELVKLADAKTEEAQEEACALYASFLAATRVSKTIVCVDIDVPSDNSGEIVKALAKQVVAYCLRNMERFPIGDISSVISTVLAESQDSLPGGPIPPYPDVLAHLVGHDVLHDDSDNESAPDDDYVIGGTGVVKALTCCLKNRGDESRRQSGEFIRDFEDGVSVPAGPKPKLPPGKAKDMSKHLLASARKIRLRLQPALSKARVNPEEDEHNLRKLMFLDATLANIIKRFEDEFPDTRVSTDEASETTLPSQSDQLGTSLSSTEDPDHHSIPSDPEDETAFSVRPGLPRTNSTLSHTSKALAEEEGRIHRAGHKIRSGIIKPEYYGLLSGVLEVGLDPKHTAMLHQMIEEIDDPELIQKVEEKGIMRVFNEDRDQIREGLRALDPSHWDRFVESQEKARGNVKAGMANVVKAADEDAIED</sequence>
<feature type="compositionally biased region" description="Low complexity" evidence="1">
    <location>
        <begin position="61"/>
        <end position="72"/>
    </location>
</feature>
<feature type="region of interest" description="Disordered" evidence="1">
    <location>
        <begin position="262"/>
        <end position="398"/>
    </location>
</feature>
<comment type="caution">
    <text evidence="2">The sequence shown here is derived from an EMBL/GenBank/DDBJ whole genome shotgun (WGS) entry which is preliminary data.</text>
</comment>
<feature type="region of interest" description="Disordered" evidence="1">
    <location>
        <begin position="1"/>
        <end position="184"/>
    </location>
</feature>
<dbReference type="InterPro" id="IPR032675">
    <property type="entry name" value="LRR_dom_sf"/>
</dbReference>
<dbReference type="AlphaFoldDB" id="A0A4T0VHH8"/>
<dbReference type="Proteomes" id="UP000305883">
    <property type="component" value="Unassembled WGS sequence"/>
</dbReference>
<evidence type="ECO:0000313" key="3">
    <source>
        <dbReference type="Proteomes" id="UP000305883"/>
    </source>
</evidence>
<feature type="compositionally biased region" description="Low complexity" evidence="1">
    <location>
        <begin position="28"/>
        <end position="48"/>
    </location>
</feature>
<feature type="compositionally biased region" description="Basic and acidic residues" evidence="1">
    <location>
        <begin position="316"/>
        <end position="354"/>
    </location>
</feature>
<feature type="compositionally biased region" description="Low complexity" evidence="1">
    <location>
        <begin position="385"/>
        <end position="398"/>
    </location>
</feature>
<reference evidence="2 3" key="1">
    <citation type="journal article" date="2019" name="Genome Biol. Evol.">
        <title>Genomic Plasticity Mediated by Transposable Elements in the Plant Pathogenic Fungus Colletotrichum higginsianum.</title>
        <authorList>
            <person name="Tsushima A."/>
            <person name="Gan P."/>
            <person name="Kumakura N."/>
            <person name="Narusaka M."/>
            <person name="Takano Y."/>
            <person name="Narusaka Y."/>
            <person name="Shirasu K."/>
        </authorList>
    </citation>
    <scope>NUCLEOTIDE SEQUENCE [LARGE SCALE GENOMIC DNA]</scope>
    <source>
        <strain evidence="2 3">MAFF305635-RFP</strain>
    </source>
</reference>
<feature type="region of interest" description="Disordered" evidence="1">
    <location>
        <begin position="939"/>
        <end position="1007"/>
    </location>
</feature>
<accession>A0A4T0VHH8</accession>
<name>A0A4T0VHH8_9PEZI</name>
<feature type="compositionally biased region" description="Polar residues" evidence="1">
    <location>
        <begin position="991"/>
        <end position="1000"/>
    </location>
</feature>
<dbReference type="Gene3D" id="3.80.10.10">
    <property type="entry name" value="Ribonuclease Inhibitor"/>
    <property type="match status" value="1"/>
</dbReference>
<proteinExistence type="predicted"/>
<feature type="compositionally biased region" description="Low complexity" evidence="1">
    <location>
        <begin position="113"/>
        <end position="139"/>
    </location>
</feature>
<feature type="compositionally biased region" description="Pro residues" evidence="1">
    <location>
        <begin position="140"/>
        <end position="153"/>
    </location>
</feature>
<gene>
    <name evidence="2" type="ORF">CH35J_010751</name>
</gene>
<dbReference type="OrthoDB" id="8436363at2759"/>
<dbReference type="EMBL" id="MWPZ01000009">
    <property type="protein sequence ID" value="TIC91648.1"/>
    <property type="molecule type" value="Genomic_DNA"/>
</dbReference>
<feature type="compositionally biased region" description="Polar residues" evidence="1">
    <location>
        <begin position="948"/>
        <end position="965"/>
    </location>
</feature>
<organism evidence="2 3">
    <name type="scientific">Colletotrichum higginsianum</name>
    <dbReference type="NCBI Taxonomy" id="80884"/>
    <lineage>
        <taxon>Eukaryota</taxon>
        <taxon>Fungi</taxon>
        <taxon>Dikarya</taxon>
        <taxon>Ascomycota</taxon>
        <taxon>Pezizomycotina</taxon>
        <taxon>Sordariomycetes</taxon>
        <taxon>Hypocreomycetidae</taxon>
        <taxon>Glomerellales</taxon>
        <taxon>Glomerellaceae</taxon>
        <taxon>Colletotrichum</taxon>
        <taxon>Colletotrichum destructivum species complex</taxon>
    </lineage>
</organism>
<feature type="compositionally biased region" description="Basic and acidic residues" evidence="1">
    <location>
        <begin position="262"/>
        <end position="294"/>
    </location>
</feature>